<reference evidence="4 5" key="1">
    <citation type="submission" date="2023-03" db="EMBL/GenBank/DDBJ databases">
        <title>High-quality genome of Scylla paramamosain provides insights in environmental adaptation.</title>
        <authorList>
            <person name="Zhang L."/>
        </authorList>
    </citation>
    <scope>NUCLEOTIDE SEQUENCE [LARGE SCALE GENOMIC DNA]</scope>
    <source>
        <strain evidence="4">LZ_2023a</strain>
        <tissue evidence="4">Muscle</tissue>
    </source>
</reference>
<dbReference type="SUPFAM" id="SSF56112">
    <property type="entry name" value="Protein kinase-like (PK-like)"/>
    <property type="match status" value="1"/>
</dbReference>
<dbReference type="AlphaFoldDB" id="A0AAW0V2S9"/>
<dbReference type="PROSITE" id="PS50011">
    <property type="entry name" value="PROTEIN_KINASE_DOM"/>
    <property type="match status" value="1"/>
</dbReference>
<dbReference type="InterPro" id="IPR011009">
    <property type="entry name" value="Kinase-like_dom_sf"/>
</dbReference>
<dbReference type="PANTHER" id="PTHR15508">
    <property type="entry name" value="RIBOSOMAL PROTEIN S6 KINASE"/>
    <property type="match status" value="1"/>
</dbReference>
<evidence type="ECO:0000259" key="2">
    <source>
        <dbReference type="PROSITE" id="PS50011"/>
    </source>
</evidence>
<dbReference type="PROSITE" id="PS50195">
    <property type="entry name" value="PX"/>
    <property type="match status" value="1"/>
</dbReference>
<dbReference type="Proteomes" id="UP001487740">
    <property type="component" value="Unassembled WGS sequence"/>
</dbReference>
<name>A0AAW0V2S9_SCYPA</name>
<dbReference type="PANTHER" id="PTHR15508:SF8">
    <property type="entry name" value="LD24550P"/>
    <property type="match status" value="1"/>
</dbReference>
<feature type="domain" description="PX" evidence="3">
    <location>
        <begin position="5"/>
        <end position="128"/>
    </location>
</feature>
<evidence type="ECO:0000259" key="3">
    <source>
        <dbReference type="PROSITE" id="PS50195"/>
    </source>
</evidence>
<dbReference type="EMBL" id="JARAKH010000002">
    <property type="protein sequence ID" value="KAK8406654.1"/>
    <property type="molecule type" value="Genomic_DNA"/>
</dbReference>
<organism evidence="4 5">
    <name type="scientific">Scylla paramamosain</name>
    <name type="common">Mud crab</name>
    <dbReference type="NCBI Taxonomy" id="85552"/>
    <lineage>
        <taxon>Eukaryota</taxon>
        <taxon>Metazoa</taxon>
        <taxon>Ecdysozoa</taxon>
        <taxon>Arthropoda</taxon>
        <taxon>Crustacea</taxon>
        <taxon>Multicrustacea</taxon>
        <taxon>Malacostraca</taxon>
        <taxon>Eumalacostraca</taxon>
        <taxon>Eucarida</taxon>
        <taxon>Decapoda</taxon>
        <taxon>Pleocyemata</taxon>
        <taxon>Brachyura</taxon>
        <taxon>Eubrachyura</taxon>
        <taxon>Portunoidea</taxon>
        <taxon>Portunidae</taxon>
        <taxon>Portuninae</taxon>
        <taxon>Scylla</taxon>
    </lineage>
</organism>
<dbReference type="SUPFAM" id="SSF116846">
    <property type="entry name" value="MIT domain"/>
    <property type="match status" value="1"/>
</dbReference>
<feature type="domain" description="Protein kinase" evidence="2">
    <location>
        <begin position="501"/>
        <end position="922"/>
    </location>
</feature>
<dbReference type="InterPro" id="IPR001683">
    <property type="entry name" value="PX_dom"/>
</dbReference>
<evidence type="ECO:0000313" key="5">
    <source>
        <dbReference type="Proteomes" id="UP001487740"/>
    </source>
</evidence>
<evidence type="ECO:0008006" key="6">
    <source>
        <dbReference type="Google" id="ProtNLM"/>
    </source>
</evidence>
<dbReference type="InterPro" id="IPR000719">
    <property type="entry name" value="Prot_kinase_dom"/>
</dbReference>
<dbReference type="Gene3D" id="1.20.58.80">
    <property type="entry name" value="Phosphotransferase system, lactose/cellobiose-type IIA subunit"/>
    <property type="match status" value="1"/>
</dbReference>
<dbReference type="InterPro" id="IPR036871">
    <property type="entry name" value="PX_dom_sf"/>
</dbReference>
<dbReference type="GO" id="GO:0035091">
    <property type="term" value="F:phosphatidylinositol binding"/>
    <property type="evidence" value="ECO:0007669"/>
    <property type="project" value="InterPro"/>
</dbReference>
<keyword evidence="5" id="KW-1185">Reference proteome</keyword>
<dbReference type="Gene3D" id="1.10.510.10">
    <property type="entry name" value="Transferase(Phosphotransferase) domain 1"/>
    <property type="match status" value="2"/>
</dbReference>
<dbReference type="InterPro" id="IPR007330">
    <property type="entry name" value="MIT_dom"/>
</dbReference>
<dbReference type="SMART" id="SM00745">
    <property type="entry name" value="MIT"/>
    <property type="match status" value="1"/>
</dbReference>
<dbReference type="InterPro" id="IPR051866">
    <property type="entry name" value="Intracell_Sig-Traffick_Protein"/>
</dbReference>
<dbReference type="Pfam" id="PF00069">
    <property type="entry name" value="Pkinase"/>
    <property type="match status" value="1"/>
</dbReference>
<accession>A0AAW0V2S9</accession>
<dbReference type="Pfam" id="PF00787">
    <property type="entry name" value="PX"/>
    <property type="match status" value="1"/>
</dbReference>
<dbReference type="GO" id="GO:0005524">
    <property type="term" value="F:ATP binding"/>
    <property type="evidence" value="ECO:0007669"/>
    <property type="project" value="InterPro"/>
</dbReference>
<evidence type="ECO:0000313" key="4">
    <source>
        <dbReference type="EMBL" id="KAK8406654.1"/>
    </source>
</evidence>
<dbReference type="GO" id="GO:0004672">
    <property type="term" value="F:protein kinase activity"/>
    <property type="evidence" value="ECO:0007669"/>
    <property type="project" value="InterPro"/>
</dbReference>
<dbReference type="Gene3D" id="3.30.1520.10">
    <property type="entry name" value="Phox-like domain"/>
    <property type="match status" value="1"/>
</dbReference>
<comment type="caution">
    <text evidence="4">The sequence shown here is derived from an EMBL/GenBank/DDBJ whole genome shotgun (WGS) entry which is preliminary data.</text>
</comment>
<dbReference type="Pfam" id="PF04212">
    <property type="entry name" value="MIT"/>
    <property type="match status" value="1"/>
</dbReference>
<dbReference type="SMART" id="SM00312">
    <property type="entry name" value="PX"/>
    <property type="match status" value="1"/>
</dbReference>
<protein>
    <recommendedName>
        <fullName evidence="6">Ribosomal protein S6 kinase delta-1</fullName>
    </recommendedName>
</protein>
<proteinExistence type="predicted"/>
<gene>
    <name evidence="4" type="ORF">O3P69_007316</name>
</gene>
<dbReference type="SMART" id="SM00220">
    <property type="entry name" value="S_TKc"/>
    <property type="match status" value="1"/>
</dbReference>
<dbReference type="SUPFAM" id="SSF64268">
    <property type="entry name" value="PX domain"/>
    <property type="match status" value="1"/>
</dbReference>
<feature type="compositionally biased region" description="Polar residues" evidence="1">
    <location>
        <begin position="211"/>
        <end position="225"/>
    </location>
</feature>
<evidence type="ECO:0000256" key="1">
    <source>
        <dbReference type="SAM" id="MobiDB-lite"/>
    </source>
</evidence>
<feature type="region of interest" description="Disordered" evidence="1">
    <location>
        <begin position="202"/>
        <end position="231"/>
    </location>
</feature>
<dbReference type="InterPro" id="IPR036181">
    <property type="entry name" value="MIT_dom_sf"/>
</dbReference>
<sequence>MAAKTQHWVRIFEVNETKRHPKGYTIYQVKSTVFPRTSPEASTSVVVWRRYSEISRLHRAISELHEKLGLSGKLPPFPRATILNRFEADVVEARREATLNLLKFIGQHSPLFTSEPFTSFFQNNEKKTTGHFGERRKRTKGRSKEAEQLATTLGIQDSVSLYSQLSESEDDLSLCSTPDYPFPVIPAPSTSDLAEASGSVGFDFSGDPHRSNTTQSVSRMKNGSVGTLGVSEESQRKILSKNLQENHHALQRTTEGQTVKEKVIHDQNVLLSHNSSMDDSVFEFPQGDLNSHVVDPSDLSEKHTITSSVSSTSSLSYCVYENPVHDSPLHQESYHKDLKQPEDIMPTTTHPLPPVNITKSVSIPERKSSVPLTPLTPLTTTVTPYVPTHKVPTPQEVANSQYIFIAAQQISEAQQHEQQKDYKKALNMYREGVGTLLQGVQGDNDGDRRDAVKRKTAQYLQRAEQLVARLTRRDKKREQFLDGPEAEVCSGGEGDLKCSATDLARYKVVGWTGSVIIATDSSNGDTVAIKVHVKSGIGSGEKTVIPREVPFMVPVMRYHETDTAIYLVLKYISGGKLWSHIKKYVEAEENFYNTLHGSVTTTTYSGRRLLQESMEYDSTGALSGTSVYPDPGCAGPHDSGGKSVAENKVTKDYVPWPNGDNMIEEDKVSIGTADHLEPDDENSITDTSFASITLPSFSWAKQEESEVASLDIEDLIRNSRQLLQNVDHTLLQSRKNSLAALLEKYSASRGQDSQPRLPEGIVKVWLSQIISAVSSLHHQGIVLGDLNPDDILLDEGGSILMTHVSRWSSVQQGVWKARGVSSMSKVWIQRGYLAPELISPVAHPTPASDWWSIGALMYHLLTGQSLSRAHPSGITSHTELLMPPHLTPEAVSLLSQLLCVHPTERLGGGGAGVQEVKDHPFFTGIQWAN</sequence>
<dbReference type="CDD" id="cd02677">
    <property type="entry name" value="MIT_SNX15"/>
    <property type="match status" value="1"/>
</dbReference>